<accession>A0A4Q4M1V0</accession>
<reference evidence="2" key="1">
    <citation type="journal article" date="2019" name="bioRxiv">
        <title>Genomics, evolutionary history and diagnostics of the Alternaria alternata species group including apple and Asian pear pathotypes.</title>
        <authorList>
            <person name="Armitage A.D."/>
            <person name="Cockerton H.M."/>
            <person name="Sreenivasaprasad S."/>
            <person name="Woodhall J.W."/>
            <person name="Lane C.R."/>
            <person name="Harrison R.J."/>
            <person name="Clarkson J.P."/>
        </authorList>
    </citation>
    <scope>NUCLEOTIDE SEQUENCE [LARGE SCALE GENOMIC DNA]</scope>
    <source>
        <strain evidence="2">FERA 1082</strain>
    </source>
</reference>
<proteinExistence type="predicted"/>
<dbReference type="AlphaFoldDB" id="A0A4Q4M1V0"/>
<protein>
    <submittedName>
        <fullName evidence="1">Uncharacterized protein</fullName>
    </submittedName>
</protein>
<dbReference type="EMBL" id="PDXA01000064">
    <property type="protein sequence ID" value="RYN35940.1"/>
    <property type="molecule type" value="Genomic_DNA"/>
</dbReference>
<comment type="caution">
    <text evidence="1">The sequence shown here is derived from an EMBL/GenBank/DDBJ whole genome shotgun (WGS) entry which is preliminary data.</text>
</comment>
<evidence type="ECO:0000313" key="1">
    <source>
        <dbReference type="EMBL" id="RYN35940.1"/>
    </source>
</evidence>
<sequence length="286" mass="32967">MTSTSQSNDPSIPDPGGACFYLDIPRELRDIIHSYALTYKGGLACAPNELCLSTFKTPCMPDPWGDFGLSKAPALWVPKLEPMWPNERPPKREIEGVTTLGDPNPLRLVCHQTRAETRGLLLDLNRIRFCYRVEHRKFYEYEFSREIDMNELFRLFYQQCSATNKNRLRRIEIERTCDAIIQTPEAHKILAGYMRDYAHHKNISFLFRLILVGTFSWGFYKELTQVFSLVFKGPQTSRFAAASLKEGKEIPQEMKIKLLRRYGSATVPHDVQFLIQEGSSEHVVKA</sequence>
<name>A0A4Q4M1V0_9PLEO</name>
<evidence type="ECO:0000313" key="2">
    <source>
        <dbReference type="Proteomes" id="UP000292402"/>
    </source>
</evidence>
<dbReference type="Proteomes" id="UP000292402">
    <property type="component" value="Unassembled WGS sequence"/>
</dbReference>
<gene>
    <name evidence="1" type="ORF">AA0114_g11682</name>
</gene>
<organism evidence="1 2">
    <name type="scientific">Alternaria tenuissima</name>
    <dbReference type="NCBI Taxonomy" id="119927"/>
    <lineage>
        <taxon>Eukaryota</taxon>
        <taxon>Fungi</taxon>
        <taxon>Dikarya</taxon>
        <taxon>Ascomycota</taxon>
        <taxon>Pezizomycotina</taxon>
        <taxon>Dothideomycetes</taxon>
        <taxon>Pleosporomycetidae</taxon>
        <taxon>Pleosporales</taxon>
        <taxon>Pleosporineae</taxon>
        <taxon>Pleosporaceae</taxon>
        <taxon>Alternaria</taxon>
        <taxon>Alternaria sect. Alternaria</taxon>
        <taxon>Alternaria alternata complex</taxon>
    </lineage>
</organism>